<feature type="transmembrane region" description="Helical" evidence="1">
    <location>
        <begin position="12"/>
        <end position="38"/>
    </location>
</feature>
<reference evidence="2" key="1">
    <citation type="journal article" date="2020" name="mSystems">
        <title>Genome- and Community-Level Interaction Insights into Carbon Utilization and Element Cycling Functions of Hydrothermarchaeota in Hydrothermal Sediment.</title>
        <authorList>
            <person name="Zhou Z."/>
            <person name="Liu Y."/>
            <person name="Xu W."/>
            <person name="Pan J."/>
            <person name="Luo Z.H."/>
            <person name="Li M."/>
        </authorList>
    </citation>
    <scope>NUCLEOTIDE SEQUENCE [LARGE SCALE GENOMIC DNA]</scope>
    <source>
        <strain evidence="2">SpSt-210</strain>
    </source>
</reference>
<keyword evidence="1" id="KW-0812">Transmembrane</keyword>
<keyword evidence="1" id="KW-0472">Membrane</keyword>
<protein>
    <submittedName>
        <fullName evidence="2">Uncharacterized protein</fullName>
    </submittedName>
</protein>
<feature type="transmembrane region" description="Helical" evidence="1">
    <location>
        <begin position="152"/>
        <end position="172"/>
    </location>
</feature>
<name>A0A831TIF4_9BACT</name>
<sequence>MLHRALKWSLPILILIEILLVRAGWLSFGQAVAVVVIVEGALTLVAGLQAIRAVRRFRHQQSQGQSGVEAFEDALTVMMPQRLARLVALELRLWICLGRWLLRRYRPDERDYSYRKRSIVSALVILVILTAPVEILILELLIPWAWLRWVLLALTIYGIVWIIGLYASLVVLPHRVTDDGLWIRYGLLNEAFIPFADIAGIEHAPRKVAEGRDGLRVVEGERAAYLPVGGRTDVTITVRRPVPFRTAFGQSPPVDTVHVAVDEPQRLCDAVRSRLELELSGPVARGDTHPVDG</sequence>
<keyword evidence="1" id="KW-1133">Transmembrane helix</keyword>
<dbReference type="EMBL" id="DSIY01000334">
    <property type="protein sequence ID" value="HEG92585.1"/>
    <property type="molecule type" value="Genomic_DNA"/>
</dbReference>
<comment type="caution">
    <text evidence="2">The sequence shown here is derived from an EMBL/GenBank/DDBJ whole genome shotgun (WGS) entry which is preliminary data.</text>
</comment>
<feature type="transmembrane region" description="Helical" evidence="1">
    <location>
        <begin position="123"/>
        <end position="146"/>
    </location>
</feature>
<evidence type="ECO:0000313" key="2">
    <source>
        <dbReference type="EMBL" id="HEG92585.1"/>
    </source>
</evidence>
<gene>
    <name evidence="2" type="ORF">ENP34_14275</name>
</gene>
<proteinExistence type="predicted"/>
<organism evidence="2">
    <name type="scientific">Thermorudis peleae</name>
    <dbReference type="NCBI Taxonomy" id="1382356"/>
    <lineage>
        <taxon>Bacteria</taxon>
        <taxon>Pseudomonadati</taxon>
        <taxon>Thermomicrobiota</taxon>
        <taxon>Thermomicrobia</taxon>
        <taxon>Thermomicrobia incertae sedis</taxon>
        <taxon>Thermorudis</taxon>
    </lineage>
</organism>
<evidence type="ECO:0000256" key="1">
    <source>
        <dbReference type="SAM" id="Phobius"/>
    </source>
</evidence>
<dbReference type="AlphaFoldDB" id="A0A831TIF4"/>
<accession>A0A831TIF4</accession>